<comment type="caution">
    <text evidence="1">The sequence shown here is derived from an EMBL/GenBank/DDBJ whole genome shotgun (WGS) entry which is preliminary data.</text>
</comment>
<reference evidence="1 2" key="1">
    <citation type="journal article" date="2022" name="New Phytol.">
        <title>Ecological generalism drives hyperdiversity of secondary metabolite gene clusters in xylarialean endophytes.</title>
        <authorList>
            <person name="Franco M.E.E."/>
            <person name="Wisecaver J.H."/>
            <person name="Arnold A.E."/>
            <person name="Ju Y.M."/>
            <person name="Slot J.C."/>
            <person name="Ahrendt S."/>
            <person name="Moore L.P."/>
            <person name="Eastman K.E."/>
            <person name="Scott K."/>
            <person name="Konkel Z."/>
            <person name="Mondo S.J."/>
            <person name="Kuo A."/>
            <person name="Hayes R.D."/>
            <person name="Haridas S."/>
            <person name="Andreopoulos B."/>
            <person name="Riley R."/>
            <person name="LaButti K."/>
            <person name="Pangilinan J."/>
            <person name="Lipzen A."/>
            <person name="Amirebrahimi M."/>
            <person name="Yan J."/>
            <person name="Adam C."/>
            <person name="Keymanesh K."/>
            <person name="Ng V."/>
            <person name="Louie K."/>
            <person name="Northen T."/>
            <person name="Drula E."/>
            <person name="Henrissat B."/>
            <person name="Hsieh H.M."/>
            <person name="Youens-Clark K."/>
            <person name="Lutzoni F."/>
            <person name="Miadlikowska J."/>
            <person name="Eastwood D.C."/>
            <person name="Hamelin R.C."/>
            <person name="Grigoriev I.V."/>
            <person name="U'Ren J.M."/>
        </authorList>
    </citation>
    <scope>NUCLEOTIDE SEQUENCE [LARGE SCALE GENOMIC DNA]</scope>
    <source>
        <strain evidence="1 2">ER1909</strain>
    </source>
</reference>
<evidence type="ECO:0000313" key="1">
    <source>
        <dbReference type="EMBL" id="KAI6086143.1"/>
    </source>
</evidence>
<gene>
    <name evidence="1" type="ORF">F4821DRAFT_132548</name>
</gene>
<proteinExistence type="predicted"/>
<protein>
    <submittedName>
        <fullName evidence="1">Uncharacterized protein</fullName>
    </submittedName>
</protein>
<name>A0ACC0D0A2_9PEZI</name>
<keyword evidence="2" id="KW-1185">Reference proteome</keyword>
<accession>A0ACC0D0A2</accession>
<dbReference type="Proteomes" id="UP001497680">
    <property type="component" value="Unassembled WGS sequence"/>
</dbReference>
<evidence type="ECO:0000313" key="2">
    <source>
        <dbReference type="Proteomes" id="UP001497680"/>
    </source>
</evidence>
<dbReference type="EMBL" id="MU394318">
    <property type="protein sequence ID" value="KAI6086143.1"/>
    <property type="molecule type" value="Genomic_DNA"/>
</dbReference>
<organism evidence="1 2">
    <name type="scientific">Hypoxylon rubiginosum</name>
    <dbReference type="NCBI Taxonomy" id="110542"/>
    <lineage>
        <taxon>Eukaryota</taxon>
        <taxon>Fungi</taxon>
        <taxon>Dikarya</taxon>
        <taxon>Ascomycota</taxon>
        <taxon>Pezizomycotina</taxon>
        <taxon>Sordariomycetes</taxon>
        <taxon>Xylariomycetidae</taxon>
        <taxon>Xylariales</taxon>
        <taxon>Hypoxylaceae</taxon>
        <taxon>Hypoxylon</taxon>
    </lineage>
</organism>
<sequence>MKRTPNEIYQEIHLLRLCRRRSICRLAIPTPCLLAAVVTRSGDLALIAPSMYPCRHFTRPSTLTVDNWVAPNLHNIAVNHHRANARVGLICQMQSRHSEICIDFLVSGVFMPPSQDPPSTFISNMLMNIPSFHMLHICGKVGHQLSLER</sequence>